<gene>
    <name evidence="2" type="ORF">H2O73_19150</name>
</gene>
<protein>
    <submittedName>
        <fullName evidence="2">ATPase</fullName>
    </submittedName>
</protein>
<organism evidence="2 3">
    <name type="scientific">Vibrio marinisediminis</name>
    <dbReference type="NCBI Taxonomy" id="2758441"/>
    <lineage>
        <taxon>Bacteria</taxon>
        <taxon>Pseudomonadati</taxon>
        <taxon>Pseudomonadota</taxon>
        <taxon>Gammaproteobacteria</taxon>
        <taxon>Vibrionales</taxon>
        <taxon>Vibrionaceae</taxon>
        <taxon>Vibrio</taxon>
    </lineage>
</organism>
<reference evidence="2 3" key="1">
    <citation type="submission" date="2020-07" db="EMBL/GenBank/DDBJ databases">
        <title>Vibrio marinisediminis sp. nov., isolated from marine sediment.</title>
        <authorList>
            <person name="Ji X."/>
        </authorList>
    </citation>
    <scope>NUCLEOTIDE SEQUENCE [LARGE SCALE GENOMIC DNA]</scope>
    <source>
        <strain evidence="2 3">404</strain>
    </source>
</reference>
<accession>A0A7W2FUK4</accession>
<dbReference type="Proteomes" id="UP000571701">
    <property type="component" value="Unassembled WGS sequence"/>
</dbReference>
<dbReference type="EMBL" id="JACFYF010000021">
    <property type="protein sequence ID" value="MBA5764479.1"/>
    <property type="molecule type" value="Genomic_DNA"/>
</dbReference>
<comment type="caution">
    <text evidence="2">The sequence shown here is derived from an EMBL/GenBank/DDBJ whole genome shotgun (WGS) entry which is preliminary data.</text>
</comment>
<proteinExistence type="predicted"/>
<dbReference type="InterPro" id="IPR002761">
    <property type="entry name" value="Diphthami_syn_dom"/>
</dbReference>
<dbReference type="Gene3D" id="3.90.1490.10">
    <property type="entry name" value="putative n-type atp pyrophosphatase, domain 2"/>
    <property type="match status" value="1"/>
</dbReference>
<keyword evidence="3" id="KW-1185">Reference proteome</keyword>
<evidence type="ECO:0000259" key="1">
    <source>
        <dbReference type="Pfam" id="PF01902"/>
    </source>
</evidence>
<dbReference type="Pfam" id="PF01902">
    <property type="entry name" value="Diphthami_syn_2"/>
    <property type="match status" value="1"/>
</dbReference>
<dbReference type="Gene3D" id="3.40.50.620">
    <property type="entry name" value="HUPs"/>
    <property type="match status" value="1"/>
</dbReference>
<feature type="domain" description="Diphthamide synthase" evidence="1">
    <location>
        <begin position="5"/>
        <end position="213"/>
    </location>
</feature>
<dbReference type="SUPFAM" id="SSF52402">
    <property type="entry name" value="Adenine nucleotide alpha hydrolases-like"/>
    <property type="match status" value="1"/>
</dbReference>
<dbReference type="AlphaFoldDB" id="A0A7W2FUK4"/>
<sequence>MLKNIIVSWSSGKDSTLTLERLMESDEYNVVGLFTTYLEDEVPFQATPIEVVEMQAELLGFPLVKIALPEVFPSNELYQSLVVNGLKSSNLDFEYVAFGDMFCNGIADYRRSYIESAGWQCVFPLMGEASNKLANEILSRGIITMLVTADGDRISRDLCGRWYDEQLLQELPKEADPCGEHGEFHTLVTETRSFNGKLELQLTYIEHGKRFSHQRYQAKSLLKPNRRV</sequence>
<evidence type="ECO:0000313" key="3">
    <source>
        <dbReference type="Proteomes" id="UP000571701"/>
    </source>
</evidence>
<name>A0A7W2FUK4_9VIBR</name>
<dbReference type="RefSeq" id="WP_182110532.1">
    <property type="nucleotide sequence ID" value="NZ_JACFYF010000021.1"/>
</dbReference>
<dbReference type="InterPro" id="IPR014729">
    <property type="entry name" value="Rossmann-like_a/b/a_fold"/>
</dbReference>
<evidence type="ECO:0000313" key="2">
    <source>
        <dbReference type="EMBL" id="MBA5764479.1"/>
    </source>
</evidence>